<sequence>MKSYCIVNDTTPDLHVGSDAVMRTIREAARRHGYTEVASHPVSTEITGRDYERLLARADLVLINGEGTMHGDSRGCKNLAHFAAVAKEWGKRVVLLNSCYDANSQVTANLLARCDLLCFRESQAQRTFARQCPQVSTRVVGDLSLQSFPRIERPASATDIVITDSVLEDATAALVEIGQHFNARYACVKEFRFGSRKNLPLRAAARAFARSVVRLQPRPGLLLDLVRHQSRATFHDTVRRAGVVITGRFHAVMYCLHNRVPFLYRASNTGKIDYVLADAGLDIARRKVTGLPDVLRLGLRAQDVVQAAAYSPEESERLDDYLRQQQDAVAALWRDVFA</sequence>
<evidence type="ECO:0000313" key="3">
    <source>
        <dbReference type="Proteomes" id="UP000239406"/>
    </source>
</evidence>
<evidence type="ECO:0000259" key="1">
    <source>
        <dbReference type="Pfam" id="PF04230"/>
    </source>
</evidence>
<dbReference type="InterPro" id="IPR007345">
    <property type="entry name" value="Polysacch_pyruvyl_Trfase"/>
</dbReference>
<comment type="caution">
    <text evidence="2">The sequence shown here is derived from an EMBL/GenBank/DDBJ whole genome shotgun (WGS) entry which is preliminary data.</text>
</comment>
<proteinExistence type="predicted"/>
<dbReference type="Proteomes" id="UP000239406">
    <property type="component" value="Unassembled WGS sequence"/>
</dbReference>
<gene>
    <name evidence="2" type="ORF">C1702_09745</name>
</gene>
<protein>
    <recommendedName>
        <fullName evidence="1">Polysaccharide pyruvyl transferase domain-containing protein</fullName>
    </recommendedName>
</protein>
<keyword evidence="3" id="KW-1185">Reference proteome</keyword>
<reference evidence="2 3" key="1">
    <citation type="submission" date="2018-02" db="EMBL/GenBank/DDBJ databases">
        <title>Reclassifiation of [Polyangium] brachysporum DSM 7029 as Guopingzhaonella breviflexa gen. nov., sp. nov., a member of the family Comamonadaceae.</title>
        <authorList>
            <person name="Tang B."/>
        </authorList>
    </citation>
    <scope>NUCLEOTIDE SEQUENCE [LARGE SCALE GENOMIC DNA]</scope>
    <source>
        <strain evidence="2 3">DSM 15344</strain>
    </source>
</reference>
<dbReference type="RefSeq" id="WP_104357508.1">
    <property type="nucleotide sequence ID" value="NZ_CP064338.1"/>
</dbReference>
<feature type="domain" description="Polysaccharide pyruvyl transferase" evidence="1">
    <location>
        <begin position="50"/>
        <end position="264"/>
    </location>
</feature>
<organism evidence="2 3">
    <name type="scientific">Caldimonas thermodepolymerans</name>
    <dbReference type="NCBI Taxonomy" id="215580"/>
    <lineage>
        <taxon>Bacteria</taxon>
        <taxon>Pseudomonadati</taxon>
        <taxon>Pseudomonadota</taxon>
        <taxon>Betaproteobacteria</taxon>
        <taxon>Burkholderiales</taxon>
        <taxon>Sphaerotilaceae</taxon>
        <taxon>Caldimonas</taxon>
    </lineage>
</organism>
<evidence type="ECO:0000313" key="2">
    <source>
        <dbReference type="EMBL" id="PPE69759.1"/>
    </source>
</evidence>
<dbReference type="AlphaFoldDB" id="A0A2S5T498"/>
<dbReference type="Pfam" id="PF04230">
    <property type="entry name" value="PS_pyruv_trans"/>
    <property type="match status" value="1"/>
</dbReference>
<name>A0A2S5T498_9BURK</name>
<accession>A0A2S5T498</accession>
<dbReference type="EMBL" id="PSNY01000009">
    <property type="protein sequence ID" value="PPE69759.1"/>
    <property type="molecule type" value="Genomic_DNA"/>
</dbReference>